<feature type="transmembrane region" description="Helical" evidence="8">
    <location>
        <begin position="277"/>
        <end position="298"/>
    </location>
</feature>
<feature type="transmembrane region" description="Helical" evidence="8">
    <location>
        <begin position="631"/>
        <end position="650"/>
    </location>
</feature>
<gene>
    <name evidence="10" type="ORF">CEP50_10240</name>
</gene>
<keyword evidence="11" id="KW-1185">Reference proteome</keyword>
<evidence type="ECO:0000256" key="7">
    <source>
        <dbReference type="SAM" id="MobiDB-lite"/>
    </source>
</evidence>
<dbReference type="InterPro" id="IPR000731">
    <property type="entry name" value="SSD"/>
</dbReference>
<feature type="domain" description="SSD" evidence="9">
    <location>
        <begin position="202"/>
        <end position="327"/>
    </location>
</feature>
<dbReference type="AlphaFoldDB" id="A0A2T0GWP8"/>
<dbReference type="Pfam" id="PF03176">
    <property type="entry name" value="MMPL"/>
    <property type="match status" value="2"/>
</dbReference>
<dbReference type="PROSITE" id="PS50156">
    <property type="entry name" value="SSD"/>
    <property type="match status" value="1"/>
</dbReference>
<keyword evidence="5 8" id="KW-1133">Transmembrane helix</keyword>
<evidence type="ECO:0000259" key="9">
    <source>
        <dbReference type="PROSITE" id="PS50156"/>
    </source>
</evidence>
<feature type="transmembrane region" description="Helical" evidence="8">
    <location>
        <begin position="545"/>
        <end position="564"/>
    </location>
</feature>
<dbReference type="Proteomes" id="UP000239352">
    <property type="component" value="Unassembled WGS sequence"/>
</dbReference>
<evidence type="ECO:0000256" key="2">
    <source>
        <dbReference type="ARBA" id="ARBA00010157"/>
    </source>
</evidence>
<reference evidence="10 11" key="1">
    <citation type="submission" date="2018-03" db="EMBL/GenBank/DDBJ databases">
        <title>Actinopolyspora mortivallis from Sahara, screening for active biomolecules.</title>
        <authorList>
            <person name="Selama O."/>
            <person name="Wellington E.M.H."/>
            <person name="Hacene H."/>
        </authorList>
    </citation>
    <scope>NUCLEOTIDE SEQUENCE [LARGE SCALE GENOMIC DNA]</scope>
    <source>
        <strain evidence="10 11">M5A</strain>
    </source>
</reference>
<dbReference type="GO" id="GO:0005886">
    <property type="term" value="C:plasma membrane"/>
    <property type="evidence" value="ECO:0007669"/>
    <property type="project" value="UniProtKB-SubCell"/>
</dbReference>
<dbReference type="Gene3D" id="1.20.1640.10">
    <property type="entry name" value="Multidrug efflux transporter AcrB transmembrane domain"/>
    <property type="match status" value="2"/>
</dbReference>
<sequence>MFGSWGSFAHRHRLPVLVTVLLAVVAGGIWGLGVFDRFGQGGYESPNSEAARAQELADGALDSGGDVVVLYDVGPGGNVDDPAFGERVRERLSALPDSAVEQVTSYWRTPNPALVNEDGTIGLATIELAGDEDDRIEAYERIRDELDVAGADTDVAGSVPIQVSMSRQSQHDLAMAEAVSMPVVLVLLVVIFGGVVAAALPVLVGGMAVFGSFGLLHLISLLTDVNTFAVNVASLLGLGLAIDYGLFIVGRFREELATGADTGTAVRHTVGTAGRTVAFSATLLVLALGTLLLFPQSFLRSLAYGGMSSVSLAAVVSLTVLPAILGMLGGRVDGLAVPWRRGGHDAAHVPGRGWSRFASAVMKRPLLTAVPIIAVLLLLGAPFLGSTFGTPDERVLPKDDPARQGIEKLRSEFPAMSGDNVRVVVDGGDTPPRPPELRNYSREVAEIRGIGQVRPAGSAEGVVVLEATLEGDPFGERANEAVDEIRSLAPPPDSEVLVGGTTALNLDSLRDTVETLPWVAALLVGSTLVLMFLAFGSVVLPIKAVVLSALSLSATFGVLTWIFVDGHGAGLLNVTPAPMSVGVVVLMASVVFGLSTDYEVFLLSRMVEARAEGRSTPEAVRTGLARTGRMITAAALLLIVVTGAFAFSGVTMMRFIGVGMIVALVLDATVVRMVLVPALLRLLGDVSWWSPGGRRRALRGASVERGADGPRRSEPESTR</sequence>
<dbReference type="InParanoid" id="A0A2T0GWP8"/>
<feature type="compositionally biased region" description="Basic and acidic residues" evidence="7">
    <location>
        <begin position="705"/>
        <end position="719"/>
    </location>
</feature>
<dbReference type="RefSeq" id="WP_106113715.1">
    <property type="nucleotide sequence ID" value="NZ_PVSR01000014.1"/>
</dbReference>
<feature type="region of interest" description="Disordered" evidence="7">
    <location>
        <begin position="699"/>
        <end position="719"/>
    </location>
</feature>
<proteinExistence type="inferred from homology"/>
<evidence type="ECO:0000256" key="5">
    <source>
        <dbReference type="ARBA" id="ARBA00022989"/>
    </source>
</evidence>
<feature type="transmembrane region" description="Helical" evidence="8">
    <location>
        <begin position="366"/>
        <end position="385"/>
    </location>
</feature>
<dbReference type="InterPro" id="IPR050545">
    <property type="entry name" value="Mycobact_MmpL"/>
</dbReference>
<name>A0A2T0GWP8_ACTMO</name>
<feature type="transmembrane region" description="Helical" evidence="8">
    <location>
        <begin position="183"/>
        <end position="216"/>
    </location>
</feature>
<feature type="transmembrane region" description="Helical" evidence="8">
    <location>
        <begin position="516"/>
        <end position="538"/>
    </location>
</feature>
<feature type="transmembrane region" description="Helical" evidence="8">
    <location>
        <begin position="576"/>
        <end position="596"/>
    </location>
</feature>
<protein>
    <submittedName>
        <fullName evidence="10">MMPL domain-containing protein</fullName>
    </submittedName>
</protein>
<comment type="caution">
    <text evidence="10">The sequence shown here is derived from an EMBL/GenBank/DDBJ whole genome shotgun (WGS) entry which is preliminary data.</text>
</comment>
<feature type="transmembrane region" description="Helical" evidence="8">
    <location>
        <begin position="656"/>
        <end position="680"/>
    </location>
</feature>
<evidence type="ECO:0000256" key="3">
    <source>
        <dbReference type="ARBA" id="ARBA00022475"/>
    </source>
</evidence>
<comment type="similarity">
    <text evidence="2">Belongs to the resistance-nodulation-cell division (RND) (TC 2.A.6) family. MmpL subfamily.</text>
</comment>
<dbReference type="InterPro" id="IPR004869">
    <property type="entry name" value="MMPL_dom"/>
</dbReference>
<evidence type="ECO:0000256" key="6">
    <source>
        <dbReference type="ARBA" id="ARBA00023136"/>
    </source>
</evidence>
<keyword evidence="4 8" id="KW-0812">Transmembrane</keyword>
<dbReference type="SUPFAM" id="SSF82866">
    <property type="entry name" value="Multidrug efflux transporter AcrB transmembrane domain"/>
    <property type="match status" value="2"/>
</dbReference>
<keyword evidence="3" id="KW-1003">Cell membrane</keyword>
<feature type="transmembrane region" description="Helical" evidence="8">
    <location>
        <begin position="310"/>
        <end position="330"/>
    </location>
</feature>
<evidence type="ECO:0000256" key="1">
    <source>
        <dbReference type="ARBA" id="ARBA00004651"/>
    </source>
</evidence>
<comment type="subcellular location">
    <subcellularLocation>
        <location evidence="1">Cell membrane</location>
        <topology evidence="1">Multi-pass membrane protein</topology>
    </subcellularLocation>
</comment>
<evidence type="ECO:0000313" key="10">
    <source>
        <dbReference type="EMBL" id="PRW63453.1"/>
    </source>
</evidence>
<keyword evidence="6 8" id="KW-0472">Membrane</keyword>
<feature type="transmembrane region" description="Helical" evidence="8">
    <location>
        <begin position="228"/>
        <end position="249"/>
    </location>
</feature>
<dbReference type="PANTHER" id="PTHR33406:SF11">
    <property type="entry name" value="MEMBRANE PROTEIN SCO6666-RELATED"/>
    <property type="match status" value="1"/>
</dbReference>
<accession>A0A2T0GWP8</accession>
<dbReference type="STRING" id="1050202.GCA_000384035_03662"/>
<organism evidence="10 11">
    <name type="scientific">Actinopolyspora mortivallis</name>
    <dbReference type="NCBI Taxonomy" id="33906"/>
    <lineage>
        <taxon>Bacteria</taxon>
        <taxon>Bacillati</taxon>
        <taxon>Actinomycetota</taxon>
        <taxon>Actinomycetes</taxon>
        <taxon>Actinopolysporales</taxon>
        <taxon>Actinopolysporaceae</taxon>
        <taxon>Actinopolyspora</taxon>
    </lineage>
</organism>
<dbReference type="PANTHER" id="PTHR33406">
    <property type="entry name" value="MEMBRANE PROTEIN MJ1562-RELATED"/>
    <property type="match status" value="1"/>
</dbReference>
<evidence type="ECO:0000313" key="11">
    <source>
        <dbReference type="Proteomes" id="UP000239352"/>
    </source>
</evidence>
<evidence type="ECO:0000256" key="8">
    <source>
        <dbReference type="SAM" id="Phobius"/>
    </source>
</evidence>
<dbReference type="EMBL" id="PVSR01000014">
    <property type="protein sequence ID" value="PRW63453.1"/>
    <property type="molecule type" value="Genomic_DNA"/>
</dbReference>
<evidence type="ECO:0000256" key="4">
    <source>
        <dbReference type="ARBA" id="ARBA00022692"/>
    </source>
</evidence>
<feature type="transmembrane region" description="Helical" evidence="8">
    <location>
        <begin position="14"/>
        <end position="35"/>
    </location>
</feature>